<feature type="compositionally biased region" description="Pro residues" evidence="1">
    <location>
        <begin position="62"/>
        <end position="76"/>
    </location>
</feature>
<accession>A0ABR4Q1R5</accession>
<name>A0ABR4Q1R5_9CEST</name>
<dbReference type="EMBL" id="JAKROA010000016">
    <property type="protein sequence ID" value="KAL5103621.1"/>
    <property type="molecule type" value="Genomic_DNA"/>
</dbReference>
<feature type="region of interest" description="Disordered" evidence="1">
    <location>
        <begin position="192"/>
        <end position="219"/>
    </location>
</feature>
<gene>
    <name evidence="2" type="ORF">TcWFU_000050</name>
</gene>
<sequence>MSSTSSGARARHAVPRGWLQGGYEEGVVSCGVTPLRHDQILTTSPIHLQSASSRLQQDRPTTPLPDKPTEPPSPPSHPREEGGIVDAIPTKLRIHRTNALGARGSQPVTVECTCSLLRQNAGDEVNHRAAMSHRFGCNEHLLEGCLPLSHLQCSAAPTSLLRLHLVHAEVQCNWTRKQAAVEGGLPHPSSINFNFPPDVSAPASPVQRSVDHRPSPVTPSRLAHCLHTASAYANRKKHPASRQSRLKHWRSRRPRRPPRPRRPLTSGPAQHTRVLWSVSSGRGSFHCFPLLSTAQL</sequence>
<proteinExistence type="predicted"/>
<dbReference type="Proteomes" id="UP001651158">
    <property type="component" value="Unassembled WGS sequence"/>
</dbReference>
<protein>
    <submittedName>
        <fullName evidence="2">Uncharacterized protein</fullName>
    </submittedName>
</protein>
<evidence type="ECO:0000313" key="2">
    <source>
        <dbReference type="EMBL" id="KAL5103621.1"/>
    </source>
</evidence>
<feature type="region of interest" description="Disordered" evidence="1">
    <location>
        <begin position="233"/>
        <end position="272"/>
    </location>
</feature>
<feature type="compositionally biased region" description="Polar residues" evidence="1">
    <location>
        <begin position="48"/>
        <end position="59"/>
    </location>
</feature>
<evidence type="ECO:0000313" key="3">
    <source>
        <dbReference type="Proteomes" id="UP001651158"/>
    </source>
</evidence>
<reference evidence="2 3" key="1">
    <citation type="journal article" date="2022" name="Front. Cell. Infect. Microbiol.">
        <title>The Genomes of Two Strains of Taenia crassiceps the Animal Model for the Study of Human Cysticercosis.</title>
        <authorList>
            <person name="Bobes R.J."/>
            <person name="Estrada K."/>
            <person name="Rios-Valencia D.G."/>
            <person name="Calderon-Gallegos A."/>
            <person name="de la Torre P."/>
            <person name="Carrero J.C."/>
            <person name="Sanchez-Flores A."/>
            <person name="Laclette J.P."/>
        </authorList>
    </citation>
    <scope>NUCLEOTIDE SEQUENCE [LARGE SCALE GENOMIC DNA]</scope>
    <source>
        <strain evidence="2">WFUcys</strain>
    </source>
</reference>
<evidence type="ECO:0000256" key="1">
    <source>
        <dbReference type="SAM" id="MobiDB-lite"/>
    </source>
</evidence>
<comment type="caution">
    <text evidence="2">The sequence shown here is derived from an EMBL/GenBank/DDBJ whole genome shotgun (WGS) entry which is preliminary data.</text>
</comment>
<feature type="region of interest" description="Disordered" evidence="1">
    <location>
        <begin position="48"/>
        <end position="83"/>
    </location>
</feature>
<organism evidence="2 3">
    <name type="scientific">Taenia crassiceps</name>
    <dbReference type="NCBI Taxonomy" id="6207"/>
    <lineage>
        <taxon>Eukaryota</taxon>
        <taxon>Metazoa</taxon>
        <taxon>Spiralia</taxon>
        <taxon>Lophotrochozoa</taxon>
        <taxon>Platyhelminthes</taxon>
        <taxon>Cestoda</taxon>
        <taxon>Eucestoda</taxon>
        <taxon>Cyclophyllidea</taxon>
        <taxon>Taeniidae</taxon>
        <taxon>Taenia</taxon>
    </lineage>
</organism>
<feature type="compositionally biased region" description="Basic residues" evidence="1">
    <location>
        <begin position="234"/>
        <end position="262"/>
    </location>
</feature>
<keyword evidence="3" id="KW-1185">Reference proteome</keyword>